<dbReference type="Gene3D" id="3.90.79.10">
    <property type="entry name" value="Nucleoside Triphosphate Pyrophosphohydrolase"/>
    <property type="match status" value="1"/>
</dbReference>
<comment type="caution">
    <text evidence="3">The sequence shown here is derived from an EMBL/GenBank/DDBJ whole genome shotgun (WGS) entry which is preliminary data.</text>
</comment>
<dbReference type="AlphaFoldDB" id="A0A4S8Q7K8"/>
<proteinExistence type="predicted"/>
<protein>
    <submittedName>
        <fullName evidence="3">NUDIX domain-containing protein</fullName>
    </submittedName>
</protein>
<dbReference type="EMBL" id="STGY01000067">
    <property type="protein sequence ID" value="THV38665.1"/>
    <property type="molecule type" value="Genomic_DNA"/>
</dbReference>
<keyword evidence="4" id="KW-1185">Reference proteome</keyword>
<dbReference type="InterPro" id="IPR015797">
    <property type="entry name" value="NUDIX_hydrolase-like_dom_sf"/>
</dbReference>
<evidence type="ECO:0000259" key="2">
    <source>
        <dbReference type="PROSITE" id="PS51462"/>
    </source>
</evidence>
<accession>A0A4S8Q7K8</accession>
<evidence type="ECO:0000313" key="3">
    <source>
        <dbReference type="EMBL" id="THV38665.1"/>
    </source>
</evidence>
<reference evidence="3 4" key="2">
    <citation type="submission" date="2019-05" db="EMBL/GenBank/DDBJ databases">
        <title>Glycomyces buryatensis sp. nov.</title>
        <authorList>
            <person name="Nikitina E."/>
        </authorList>
    </citation>
    <scope>NUCLEOTIDE SEQUENCE [LARGE SCALE GENOMIC DNA]</scope>
    <source>
        <strain evidence="3 4">18</strain>
    </source>
</reference>
<dbReference type="OrthoDB" id="9804442at2"/>
<dbReference type="InterPro" id="IPR020084">
    <property type="entry name" value="NUDIX_hydrolase_CS"/>
</dbReference>
<dbReference type="PROSITE" id="PS00893">
    <property type="entry name" value="NUDIX_BOX"/>
    <property type="match status" value="1"/>
</dbReference>
<dbReference type="InterPro" id="IPR000086">
    <property type="entry name" value="NUDIX_hydrolase_dom"/>
</dbReference>
<organism evidence="3 4">
    <name type="scientific">Glycomyces buryatensis</name>
    <dbReference type="NCBI Taxonomy" id="2570927"/>
    <lineage>
        <taxon>Bacteria</taxon>
        <taxon>Bacillati</taxon>
        <taxon>Actinomycetota</taxon>
        <taxon>Actinomycetes</taxon>
        <taxon>Glycomycetales</taxon>
        <taxon>Glycomycetaceae</taxon>
        <taxon>Glycomyces</taxon>
    </lineage>
</organism>
<dbReference type="Pfam" id="PF00293">
    <property type="entry name" value="NUDIX"/>
    <property type="match status" value="1"/>
</dbReference>
<feature type="domain" description="Nudix hydrolase" evidence="2">
    <location>
        <begin position="22"/>
        <end position="166"/>
    </location>
</feature>
<reference evidence="4" key="1">
    <citation type="submission" date="2019-04" db="EMBL/GenBank/DDBJ databases">
        <title>Nocardioides xinjiangensis sp. nov.</title>
        <authorList>
            <person name="Liu S."/>
        </authorList>
    </citation>
    <scope>NUCLEOTIDE SEQUENCE [LARGE SCALE GENOMIC DNA]</scope>
    <source>
        <strain evidence="4">18</strain>
    </source>
</reference>
<dbReference type="GO" id="GO:0016787">
    <property type="term" value="F:hydrolase activity"/>
    <property type="evidence" value="ECO:0007669"/>
    <property type="project" value="UniProtKB-KW"/>
</dbReference>
<keyword evidence="1" id="KW-0378">Hydrolase</keyword>
<dbReference type="SUPFAM" id="SSF55811">
    <property type="entry name" value="Nudix"/>
    <property type="match status" value="1"/>
</dbReference>
<evidence type="ECO:0000256" key="1">
    <source>
        <dbReference type="ARBA" id="ARBA00022801"/>
    </source>
</evidence>
<gene>
    <name evidence="3" type="ORF">FAB82_19750</name>
</gene>
<sequence>MALRRNGCETGPVTEASYLQSFRQRATAYVLRQRPKLDVEVLVMLHVDHPDAGVQVPGGGALAHETPGEAALREAFEETGVRGLAFGEVVGNMLLNPDCSMGVWQVSTYSWLTTTDDRDSWEHTVASADGDNGLRMRCEFRPAVKAGLDWNLDAFLSDAVARFARP</sequence>
<dbReference type="Proteomes" id="UP000308760">
    <property type="component" value="Unassembled WGS sequence"/>
</dbReference>
<dbReference type="PROSITE" id="PS51462">
    <property type="entry name" value="NUDIX"/>
    <property type="match status" value="1"/>
</dbReference>
<name>A0A4S8Q7K8_9ACTN</name>
<evidence type="ECO:0000313" key="4">
    <source>
        <dbReference type="Proteomes" id="UP000308760"/>
    </source>
</evidence>